<dbReference type="STRING" id="272621.LBA1385"/>
<evidence type="ECO:0000313" key="1">
    <source>
        <dbReference type="EMBL" id="AAV43210.1"/>
    </source>
</evidence>
<proteinExistence type="predicted"/>
<protein>
    <submittedName>
        <fullName evidence="1">Uncharacterized protein</fullName>
    </submittedName>
</protein>
<organism evidence="2">
    <name type="scientific">Lactobacillus acidophilus (strain ATCC 700396 / NCK56 / N2 / NCFM)</name>
    <dbReference type="NCBI Taxonomy" id="272621"/>
    <lineage>
        <taxon>Bacteria</taxon>
        <taxon>Bacillati</taxon>
        <taxon>Bacillota</taxon>
        <taxon>Bacilli</taxon>
        <taxon>Lactobacillales</taxon>
        <taxon>Lactobacillaceae</taxon>
        <taxon>Lactobacillus</taxon>
    </lineage>
</organism>
<keyword evidence="2" id="KW-1185">Reference proteome</keyword>
<gene>
    <name evidence="1" type="ordered locus">LBA1385</name>
</gene>
<dbReference type="HOGENOM" id="CLU_3404082_0_0_9"/>
<evidence type="ECO:0000313" key="2">
    <source>
        <dbReference type="Proteomes" id="UP000006381"/>
    </source>
</evidence>
<reference evidence="1 2" key="1">
    <citation type="journal article" date="2005" name="Proc. Natl. Acad. Sci. U.S.A.">
        <title>Complete genome sequence of the probiotic lactic acid bacterium Lactobacillus acidophilus NCFM.</title>
        <authorList>
            <person name="Altermann E."/>
            <person name="Russell W.M."/>
            <person name="Azcarate-Peril M.A."/>
            <person name="Barrangou R."/>
            <person name="Buck B.L."/>
            <person name="McAuliffe O."/>
            <person name="Souther N."/>
            <person name="Dobson A."/>
            <person name="Duong T."/>
            <person name="Callanan M."/>
            <person name="Lick S."/>
            <person name="Hamrick A."/>
            <person name="Cano R."/>
            <person name="Klaenhammer T.R."/>
        </authorList>
    </citation>
    <scope>NUCLEOTIDE SEQUENCE [LARGE SCALE GENOMIC DNA]</scope>
    <source>
        <strain evidence="2">ATCC 700396 / NCK56 / N2 / NCFM</strain>
    </source>
</reference>
<name>Q5FJB4_LACAC</name>
<dbReference type="EMBL" id="CP000033">
    <property type="protein sequence ID" value="AAV43210.1"/>
    <property type="molecule type" value="Genomic_DNA"/>
</dbReference>
<dbReference type="BioCyc" id="LACI272621:G1G49-1359-MONOMER"/>
<accession>Q5FJB4</accession>
<dbReference type="KEGG" id="lac:LBA1385"/>
<sequence>MNAHGHSLIFQKMIVHAFAFFSKQKNYLYF</sequence>
<dbReference type="AlphaFoldDB" id="Q5FJB4"/>
<dbReference type="Proteomes" id="UP000006381">
    <property type="component" value="Chromosome"/>
</dbReference>